<dbReference type="GO" id="GO:0008270">
    <property type="term" value="F:zinc ion binding"/>
    <property type="evidence" value="ECO:0007669"/>
    <property type="project" value="UniProtKB-KW"/>
</dbReference>
<dbReference type="AlphaFoldDB" id="A0A5A7NX87"/>
<dbReference type="SUPFAM" id="SSF57756">
    <property type="entry name" value="Retrovirus zinc finger-like domains"/>
    <property type="match status" value="1"/>
</dbReference>
<accession>A0A5A7NX87</accession>
<proteinExistence type="predicted"/>
<dbReference type="GO" id="GO:0003676">
    <property type="term" value="F:nucleic acid binding"/>
    <property type="evidence" value="ECO:0007669"/>
    <property type="project" value="InterPro"/>
</dbReference>
<organism evidence="4 5">
    <name type="scientific">Striga asiatica</name>
    <name type="common">Asiatic witchweed</name>
    <name type="synonym">Buchnera asiatica</name>
    <dbReference type="NCBI Taxonomy" id="4170"/>
    <lineage>
        <taxon>Eukaryota</taxon>
        <taxon>Viridiplantae</taxon>
        <taxon>Streptophyta</taxon>
        <taxon>Embryophyta</taxon>
        <taxon>Tracheophyta</taxon>
        <taxon>Spermatophyta</taxon>
        <taxon>Magnoliopsida</taxon>
        <taxon>eudicotyledons</taxon>
        <taxon>Gunneridae</taxon>
        <taxon>Pentapetalae</taxon>
        <taxon>asterids</taxon>
        <taxon>lamiids</taxon>
        <taxon>Lamiales</taxon>
        <taxon>Orobanchaceae</taxon>
        <taxon>Buchnereae</taxon>
        <taxon>Striga</taxon>
    </lineage>
</organism>
<keyword evidence="1" id="KW-0863">Zinc-finger</keyword>
<keyword evidence="1" id="KW-0862">Zinc</keyword>
<keyword evidence="1" id="KW-0479">Metal-binding</keyword>
<protein>
    <submittedName>
        <fullName evidence="4">Gag-pol polyprotein</fullName>
    </submittedName>
</protein>
<dbReference type="PROSITE" id="PS50158">
    <property type="entry name" value="ZF_CCHC"/>
    <property type="match status" value="1"/>
</dbReference>
<feature type="region of interest" description="Disordered" evidence="2">
    <location>
        <begin position="69"/>
        <end position="96"/>
    </location>
</feature>
<feature type="compositionally biased region" description="Polar residues" evidence="2">
    <location>
        <begin position="72"/>
        <end position="81"/>
    </location>
</feature>
<dbReference type="Proteomes" id="UP000325081">
    <property type="component" value="Unassembled WGS sequence"/>
</dbReference>
<dbReference type="EMBL" id="BKCP01000002">
    <property type="protein sequence ID" value="GER25136.1"/>
    <property type="molecule type" value="Genomic_DNA"/>
</dbReference>
<name>A0A5A7NX87_STRAF</name>
<dbReference type="InterPro" id="IPR025836">
    <property type="entry name" value="Zn_knuckle_CX2CX4HX4C"/>
</dbReference>
<keyword evidence="5" id="KW-1185">Reference proteome</keyword>
<dbReference type="Pfam" id="PF14392">
    <property type="entry name" value="zf-CCHC_4"/>
    <property type="match status" value="1"/>
</dbReference>
<evidence type="ECO:0000313" key="5">
    <source>
        <dbReference type="Proteomes" id="UP000325081"/>
    </source>
</evidence>
<sequence>MYLHDGRCLQLIQVVTITCKYERLVNLCFYCGKVGHIKKGCGQRVDDIERQTLKEGQYGEWLRASEGLQGQGWKNSSSSSGHTKEPDFAPSNGHTQEEEIARCNTFSLRVAVTSAQKENHVQRVDTSSSQMGEGSFQGVEDSELVVFEVVHNHCHMEKIRKDTTEVDAMALD</sequence>
<gene>
    <name evidence="4" type="ORF">STAS_00706</name>
</gene>
<dbReference type="OrthoDB" id="1735292at2759"/>
<evidence type="ECO:0000256" key="1">
    <source>
        <dbReference type="PROSITE-ProRule" id="PRU00047"/>
    </source>
</evidence>
<comment type="caution">
    <text evidence="4">The sequence shown here is derived from an EMBL/GenBank/DDBJ whole genome shotgun (WGS) entry which is preliminary data.</text>
</comment>
<evidence type="ECO:0000259" key="3">
    <source>
        <dbReference type="PROSITE" id="PS50158"/>
    </source>
</evidence>
<evidence type="ECO:0000256" key="2">
    <source>
        <dbReference type="SAM" id="MobiDB-lite"/>
    </source>
</evidence>
<dbReference type="InterPro" id="IPR001878">
    <property type="entry name" value="Znf_CCHC"/>
</dbReference>
<evidence type="ECO:0000313" key="4">
    <source>
        <dbReference type="EMBL" id="GER25136.1"/>
    </source>
</evidence>
<feature type="domain" description="CCHC-type" evidence="3">
    <location>
        <begin position="28"/>
        <end position="41"/>
    </location>
</feature>
<dbReference type="InterPro" id="IPR036875">
    <property type="entry name" value="Znf_CCHC_sf"/>
</dbReference>
<reference evidence="5" key="1">
    <citation type="journal article" date="2019" name="Curr. Biol.">
        <title>Genome Sequence of Striga asiatica Provides Insight into the Evolution of Plant Parasitism.</title>
        <authorList>
            <person name="Yoshida S."/>
            <person name="Kim S."/>
            <person name="Wafula E.K."/>
            <person name="Tanskanen J."/>
            <person name="Kim Y.M."/>
            <person name="Honaas L."/>
            <person name="Yang Z."/>
            <person name="Spallek T."/>
            <person name="Conn C.E."/>
            <person name="Ichihashi Y."/>
            <person name="Cheong K."/>
            <person name="Cui S."/>
            <person name="Der J.P."/>
            <person name="Gundlach H."/>
            <person name="Jiao Y."/>
            <person name="Hori C."/>
            <person name="Ishida J.K."/>
            <person name="Kasahara H."/>
            <person name="Kiba T."/>
            <person name="Kim M.S."/>
            <person name="Koo N."/>
            <person name="Laohavisit A."/>
            <person name="Lee Y.H."/>
            <person name="Lumba S."/>
            <person name="McCourt P."/>
            <person name="Mortimer J.C."/>
            <person name="Mutuku J.M."/>
            <person name="Nomura T."/>
            <person name="Sasaki-Sekimoto Y."/>
            <person name="Seto Y."/>
            <person name="Wang Y."/>
            <person name="Wakatake T."/>
            <person name="Sakakibara H."/>
            <person name="Demura T."/>
            <person name="Yamaguchi S."/>
            <person name="Yoneyama K."/>
            <person name="Manabe R.I."/>
            <person name="Nelson D.C."/>
            <person name="Schulman A.H."/>
            <person name="Timko M.P."/>
            <person name="dePamphilis C.W."/>
            <person name="Choi D."/>
            <person name="Shirasu K."/>
        </authorList>
    </citation>
    <scope>NUCLEOTIDE SEQUENCE [LARGE SCALE GENOMIC DNA]</scope>
    <source>
        <strain evidence="5">cv. UVA1</strain>
    </source>
</reference>